<dbReference type="EMBL" id="JALBUR010000047">
    <property type="protein sequence ID" value="MDX8420557.1"/>
    <property type="molecule type" value="Genomic_DNA"/>
</dbReference>
<comment type="caution">
    <text evidence="1">The sequence shown here is derived from an EMBL/GenBank/DDBJ whole genome shotgun (WGS) entry which is preliminary data.</text>
</comment>
<dbReference type="InterPro" id="IPR001563">
    <property type="entry name" value="Peptidase_S10"/>
</dbReference>
<name>A0AB35U8M1_9FIRM</name>
<organism evidence="1 2">
    <name type="scientific">Grylomicrobium aquisgranensis</name>
    <dbReference type="NCBI Taxonomy" id="2926318"/>
    <lineage>
        <taxon>Bacteria</taxon>
        <taxon>Bacillati</taxon>
        <taxon>Bacillota</taxon>
        <taxon>Erysipelotrichia</taxon>
        <taxon>Erysipelotrichales</taxon>
        <taxon>Erysipelotrichaceae</taxon>
        <taxon>Grylomicrobium</taxon>
    </lineage>
</organism>
<gene>
    <name evidence="1" type="ORF">MOZ60_10720</name>
</gene>
<evidence type="ECO:0008006" key="3">
    <source>
        <dbReference type="Google" id="ProtNLM"/>
    </source>
</evidence>
<evidence type="ECO:0000313" key="2">
    <source>
        <dbReference type="Proteomes" id="UP001286174"/>
    </source>
</evidence>
<accession>A0AB35U8M1</accession>
<proteinExistence type="predicted"/>
<reference evidence="1 2" key="1">
    <citation type="submission" date="2022-03" db="EMBL/GenBank/DDBJ databases">
        <title>Novel taxa within the pig intestine.</title>
        <authorList>
            <person name="Wylensek D."/>
            <person name="Bishof K."/>
            <person name="Afrizal A."/>
            <person name="Clavel T."/>
        </authorList>
    </citation>
    <scope>NUCLEOTIDE SEQUENCE [LARGE SCALE GENOMIC DNA]</scope>
    <source>
        <strain evidence="1 2">CLA-KB-P133</strain>
    </source>
</reference>
<protein>
    <recommendedName>
        <fullName evidence="3">Serine carboxypeptidase</fullName>
    </recommendedName>
</protein>
<dbReference type="Gene3D" id="3.40.50.1820">
    <property type="entry name" value="alpha/beta hydrolase"/>
    <property type="match status" value="1"/>
</dbReference>
<dbReference type="RefSeq" id="WP_370596679.1">
    <property type="nucleotide sequence ID" value="NZ_JALBUR010000047.1"/>
</dbReference>
<dbReference type="AlphaFoldDB" id="A0AB35U8M1"/>
<dbReference type="GO" id="GO:0004185">
    <property type="term" value="F:serine-type carboxypeptidase activity"/>
    <property type="evidence" value="ECO:0007669"/>
    <property type="project" value="InterPro"/>
</dbReference>
<evidence type="ECO:0000313" key="1">
    <source>
        <dbReference type="EMBL" id="MDX8420557.1"/>
    </source>
</evidence>
<sequence length="484" mass="54741">MLYQTESMKQDDFKPARFTSEGSIELNGKKIPYKTVSEDNVFYDSEGKAVASIFSYSYFRSDVKDASTRPVIFGYNGGPGSSSMYVHTGFLGVRRVSYGEPDRPSAFGPWKVIDNPDCLLDIADLVLIDPVGTGYGVLLNQDKKKDFFGIEQDAEALLNFIELWCRKYNRGLSPKYLVGESYGCTRTATAVGIAASEGKERAYGIAFDGVVMIGNTITCGQYFGQGMPVESSIIGFPTYAAVNWYHHHPTDQSVEEFVKEAKAFADHDYLLALYKGESLDDKEKEQIIEKVCYYTGVSREYLEARDLRIGDDDFRSEVCRKDGKAVSRYDGRVTRPLLLPQLEERNKGEEDDATADRYDAYFYAALTGDVLPRLNVKLDRTYVQLANYWKNWDKETPMGTTGEQLRRAMDRRPGMRAFFANGWFDLCTEFGFVFHTLDHDHLPKDKTFWKGYGSGHMIYLGEDNVHALASDVRAFIEGKDPSNH</sequence>
<dbReference type="SUPFAM" id="SSF53474">
    <property type="entry name" value="alpha/beta-Hydrolases"/>
    <property type="match status" value="1"/>
</dbReference>
<dbReference type="Pfam" id="PF00450">
    <property type="entry name" value="Peptidase_S10"/>
    <property type="match status" value="1"/>
</dbReference>
<keyword evidence="2" id="KW-1185">Reference proteome</keyword>
<dbReference type="InterPro" id="IPR029058">
    <property type="entry name" value="AB_hydrolase_fold"/>
</dbReference>
<dbReference type="Proteomes" id="UP001286174">
    <property type="component" value="Unassembled WGS sequence"/>
</dbReference>
<dbReference type="GO" id="GO:0006508">
    <property type="term" value="P:proteolysis"/>
    <property type="evidence" value="ECO:0007669"/>
    <property type="project" value="InterPro"/>
</dbReference>